<proteinExistence type="inferred from homology"/>
<evidence type="ECO:0000256" key="5">
    <source>
        <dbReference type="ARBA" id="ARBA00023157"/>
    </source>
</evidence>
<evidence type="ECO:0000259" key="6">
    <source>
        <dbReference type="Pfam" id="PF09258"/>
    </source>
</evidence>
<dbReference type="InterPro" id="IPR015338">
    <property type="entry name" value="GT64_dom"/>
</dbReference>
<dbReference type="Proteomes" id="UP001217089">
    <property type="component" value="Unassembled WGS sequence"/>
</dbReference>
<keyword evidence="4" id="KW-0472">Membrane</keyword>
<evidence type="ECO:0000313" key="8">
    <source>
        <dbReference type="Proteomes" id="UP001217089"/>
    </source>
</evidence>
<dbReference type="InterPro" id="IPR029044">
    <property type="entry name" value="Nucleotide-diphossugar_trans"/>
</dbReference>
<dbReference type="Pfam" id="PF09258">
    <property type="entry name" value="Glyco_transf_64"/>
    <property type="match status" value="1"/>
</dbReference>
<dbReference type="SUPFAM" id="SSF53448">
    <property type="entry name" value="Nucleotide-diphospho-sugar transferases"/>
    <property type="match status" value="1"/>
</dbReference>
<evidence type="ECO:0000256" key="1">
    <source>
        <dbReference type="ARBA" id="ARBA00004648"/>
    </source>
</evidence>
<evidence type="ECO:0000256" key="2">
    <source>
        <dbReference type="ARBA" id="ARBA00010271"/>
    </source>
</evidence>
<protein>
    <recommendedName>
        <fullName evidence="6">Glycosyl transferase 64 domain-containing protein</fullName>
    </recommendedName>
</protein>
<organism evidence="7 8">
    <name type="scientific">Tegillarca granosa</name>
    <name type="common">Malaysian cockle</name>
    <name type="synonym">Anadara granosa</name>
    <dbReference type="NCBI Taxonomy" id="220873"/>
    <lineage>
        <taxon>Eukaryota</taxon>
        <taxon>Metazoa</taxon>
        <taxon>Spiralia</taxon>
        <taxon>Lophotrochozoa</taxon>
        <taxon>Mollusca</taxon>
        <taxon>Bivalvia</taxon>
        <taxon>Autobranchia</taxon>
        <taxon>Pteriomorphia</taxon>
        <taxon>Arcoida</taxon>
        <taxon>Arcoidea</taxon>
        <taxon>Arcidae</taxon>
        <taxon>Tegillarca</taxon>
    </lineage>
</organism>
<comment type="similarity">
    <text evidence="2">Belongs to the glycosyltransferase 47 family.</text>
</comment>
<dbReference type="Gene3D" id="3.90.550.10">
    <property type="entry name" value="Spore Coat Polysaccharide Biosynthesis Protein SpsA, Chain A"/>
    <property type="match status" value="1"/>
</dbReference>
<name>A0ABQ9EU17_TEGGR</name>
<evidence type="ECO:0000256" key="4">
    <source>
        <dbReference type="ARBA" id="ARBA00023136"/>
    </source>
</evidence>
<dbReference type="InterPro" id="IPR004263">
    <property type="entry name" value="Exostosin"/>
</dbReference>
<keyword evidence="3" id="KW-0808">Transferase</keyword>
<evidence type="ECO:0000313" key="7">
    <source>
        <dbReference type="EMBL" id="KAJ8308677.1"/>
    </source>
</evidence>
<dbReference type="PANTHER" id="PTHR48261:SF2">
    <property type="entry name" value="ACETYLGLUCOSAMINYLTRANSFERASE"/>
    <property type="match status" value="1"/>
</dbReference>
<evidence type="ECO:0000256" key="3">
    <source>
        <dbReference type="ARBA" id="ARBA00022679"/>
    </source>
</evidence>
<gene>
    <name evidence="7" type="ORF">KUTeg_013551</name>
</gene>
<keyword evidence="5" id="KW-1015">Disulfide bond</keyword>
<comment type="subcellular location">
    <subcellularLocation>
        <location evidence="1">Endoplasmic reticulum membrane</location>
        <topology evidence="1">Single-pass type II membrane protein</topology>
    </subcellularLocation>
</comment>
<sequence>MMSIHNVKIGILLLLVLILLIINIRLNYTMNWKTLQNHQKEVKNIGQQGTVNQQVLMMTHKREKQLIAALMHLNGLSSLNKTIIVWNDPKQSPPDFTNLNLTYEIQILKQKQNSINNRFLIYEEIKTDAILTLDDDVYISHNVILLCFRVWKSDKYALVGVFPRRHDWNHRDQKWHYNAGNFCPTSMVLLGCAFYNKIYNYMYRTLMPKAIIRFVDEIFNCEDLAMNFLVANFTRRPPIRVKYQTSAYCKTCTSNLSLRKNHYEDRSKCLNQFSNIYGYMPLLYTYTSVNTDECLV</sequence>
<feature type="domain" description="Glycosyl transferase 64" evidence="6">
    <location>
        <begin position="55"/>
        <end position="290"/>
    </location>
</feature>
<accession>A0ABQ9EU17</accession>
<reference evidence="7 8" key="1">
    <citation type="submission" date="2022-12" db="EMBL/GenBank/DDBJ databases">
        <title>Chromosome-level genome of Tegillarca granosa.</title>
        <authorList>
            <person name="Kim J."/>
        </authorList>
    </citation>
    <scope>NUCLEOTIDE SEQUENCE [LARGE SCALE GENOMIC DNA]</scope>
    <source>
        <strain evidence="7">Teg-2019</strain>
        <tissue evidence="7">Adductor muscle</tissue>
    </source>
</reference>
<comment type="caution">
    <text evidence="7">The sequence shown here is derived from an EMBL/GenBank/DDBJ whole genome shotgun (WGS) entry which is preliminary data.</text>
</comment>
<dbReference type="EMBL" id="JARBDR010000657">
    <property type="protein sequence ID" value="KAJ8308677.1"/>
    <property type="molecule type" value="Genomic_DNA"/>
</dbReference>
<keyword evidence="8" id="KW-1185">Reference proteome</keyword>
<dbReference type="PANTHER" id="PTHR48261">
    <property type="entry name" value="ACETYLGLUCOSAMINYLTRANSFERASE"/>
    <property type="match status" value="1"/>
</dbReference>